<evidence type="ECO:0000259" key="4">
    <source>
        <dbReference type="PROSITE" id="PS01124"/>
    </source>
</evidence>
<keyword evidence="1" id="KW-0805">Transcription regulation</keyword>
<dbReference type="SMART" id="SM00342">
    <property type="entry name" value="HTH_ARAC"/>
    <property type="match status" value="1"/>
</dbReference>
<accession>A0A3R9NWZ8</accession>
<dbReference type="SUPFAM" id="SSF46689">
    <property type="entry name" value="Homeodomain-like"/>
    <property type="match status" value="1"/>
</dbReference>
<dbReference type="PANTHER" id="PTHR46796">
    <property type="entry name" value="HTH-TYPE TRANSCRIPTIONAL ACTIVATOR RHAS-RELATED"/>
    <property type="match status" value="1"/>
</dbReference>
<dbReference type="Gene3D" id="1.10.10.60">
    <property type="entry name" value="Homeodomain-like"/>
    <property type="match status" value="1"/>
</dbReference>
<dbReference type="GO" id="GO:0003700">
    <property type="term" value="F:DNA-binding transcription factor activity"/>
    <property type="evidence" value="ECO:0007669"/>
    <property type="project" value="InterPro"/>
</dbReference>
<dbReference type="InterPro" id="IPR018060">
    <property type="entry name" value="HTH_AraC"/>
</dbReference>
<gene>
    <name evidence="5" type="ORF">EDE15_2129</name>
</gene>
<dbReference type="RefSeq" id="WP_125485190.1">
    <property type="nucleotide sequence ID" value="NZ_RSDW01000001.1"/>
</dbReference>
<dbReference type="Pfam" id="PF12833">
    <property type="entry name" value="HTH_18"/>
    <property type="match status" value="1"/>
</dbReference>
<keyword evidence="6" id="KW-1185">Reference proteome</keyword>
<reference evidence="5 6" key="1">
    <citation type="submission" date="2018-12" db="EMBL/GenBank/DDBJ databases">
        <title>Sequencing of bacterial isolates from soil warming experiment in Harvard Forest, Massachusetts, USA.</title>
        <authorList>
            <person name="Deangelis K."/>
        </authorList>
    </citation>
    <scope>NUCLEOTIDE SEQUENCE [LARGE SCALE GENOMIC DNA]</scope>
    <source>
        <strain evidence="5 6">EB153</strain>
    </source>
</reference>
<dbReference type="InterPro" id="IPR009057">
    <property type="entry name" value="Homeodomain-like_sf"/>
</dbReference>
<dbReference type="EMBL" id="RSDW01000001">
    <property type="protein sequence ID" value="RSL16608.1"/>
    <property type="molecule type" value="Genomic_DNA"/>
</dbReference>
<name>A0A3R9NWZ8_9BACT</name>
<dbReference type="InterPro" id="IPR050204">
    <property type="entry name" value="AraC_XylS_family_regulators"/>
</dbReference>
<evidence type="ECO:0000313" key="5">
    <source>
        <dbReference type="EMBL" id="RSL16608.1"/>
    </source>
</evidence>
<evidence type="ECO:0000256" key="1">
    <source>
        <dbReference type="ARBA" id="ARBA00023015"/>
    </source>
</evidence>
<protein>
    <submittedName>
        <fullName evidence="5">AraC-like DNA-binding protein</fullName>
    </submittedName>
</protein>
<dbReference type="InterPro" id="IPR046532">
    <property type="entry name" value="DUF6597"/>
</dbReference>
<keyword evidence="2 5" id="KW-0238">DNA-binding</keyword>
<dbReference type="Proteomes" id="UP000269669">
    <property type="component" value="Unassembled WGS sequence"/>
</dbReference>
<evidence type="ECO:0000313" key="6">
    <source>
        <dbReference type="Proteomes" id="UP000269669"/>
    </source>
</evidence>
<dbReference type="Pfam" id="PF20240">
    <property type="entry name" value="DUF6597"/>
    <property type="match status" value="1"/>
</dbReference>
<evidence type="ECO:0000256" key="3">
    <source>
        <dbReference type="ARBA" id="ARBA00023163"/>
    </source>
</evidence>
<evidence type="ECO:0000256" key="2">
    <source>
        <dbReference type="ARBA" id="ARBA00023125"/>
    </source>
</evidence>
<sequence>MLYLERRPHPALTPYIKSFWYARDPHAIHRYERVLPSGHAQVVISLARDYLTDANHPIDPLQHSPAALLLGIYSHHQQIDLIDLTELIGVLFHPGGTLPFFPADTHIFTDRETSLEEIWGIASESLRDDLREAPTPAQKFALLDSALLLRLNQSKTLHRSPVIDFALTHLHRSPGTTTVAELTRQIGISPRRLSQLFREQVGVSPKLYCRIQRFQQAVRAMHHGADIPWAELALTCGYYDQSHFANDFRAFSGLSPTTYTATHRRWGNHIPLD</sequence>
<comment type="caution">
    <text evidence="5">The sequence shown here is derived from an EMBL/GenBank/DDBJ whole genome shotgun (WGS) entry which is preliminary data.</text>
</comment>
<dbReference type="GO" id="GO:0043565">
    <property type="term" value="F:sequence-specific DNA binding"/>
    <property type="evidence" value="ECO:0007669"/>
    <property type="project" value="InterPro"/>
</dbReference>
<dbReference type="PROSITE" id="PS01124">
    <property type="entry name" value="HTH_ARAC_FAMILY_2"/>
    <property type="match status" value="1"/>
</dbReference>
<proteinExistence type="predicted"/>
<dbReference type="AlphaFoldDB" id="A0A3R9NWZ8"/>
<feature type="domain" description="HTH araC/xylS-type" evidence="4">
    <location>
        <begin position="160"/>
        <end position="262"/>
    </location>
</feature>
<dbReference type="OrthoDB" id="323290at2"/>
<organism evidence="5 6">
    <name type="scientific">Edaphobacter aggregans</name>
    <dbReference type="NCBI Taxonomy" id="570835"/>
    <lineage>
        <taxon>Bacteria</taxon>
        <taxon>Pseudomonadati</taxon>
        <taxon>Acidobacteriota</taxon>
        <taxon>Terriglobia</taxon>
        <taxon>Terriglobales</taxon>
        <taxon>Acidobacteriaceae</taxon>
        <taxon>Edaphobacter</taxon>
    </lineage>
</organism>
<keyword evidence="3" id="KW-0804">Transcription</keyword>